<evidence type="ECO:0000313" key="2">
    <source>
        <dbReference type="EMBL" id="GAC57232.1"/>
    </source>
</evidence>
<dbReference type="AlphaFoldDB" id="L7LAZ1"/>
<dbReference type="RefSeq" id="WP_005938963.1">
    <property type="nucleotide sequence ID" value="NZ_ATVK01000009.1"/>
</dbReference>
<dbReference type="EMBL" id="BANT01000017">
    <property type="protein sequence ID" value="GAC57232.1"/>
    <property type="molecule type" value="Genomic_DNA"/>
</dbReference>
<protein>
    <recommendedName>
        <fullName evidence="4">Lipoprotein</fullName>
    </recommendedName>
</protein>
<sequence>MTAGRRRRLGGLAAAAILLGCTGCAESSPDAVDRQALLRDAVQAQPSPRTEDVDGTTYQLVASQTAAGTRAAGVHLPVDDAEPGMVVVTAALACLGRGSMSARVGDTENRARHRCDEQLFSTPSVTTVRWVVPGSSLPGGIPIIVTADDPETELAVRAAAYAEGS</sequence>
<keyword evidence="1" id="KW-0732">Signal</keyword>
<keyword evidence="3" id="KW-1185">Reference proteome</keyword>
<accession>L7LAZ1</accession>
<dbReference type="Proteomes" id="UP000053405">
    <property type="component" value="Unassembled WGS sequence"/>
</dbReference>
<feature type="signal peptide" evidence="1">
    <location>
        <begin position="1"/>
        <end position="27"/>
    </location>
</feature>
<name>L7LAZ1_9ACTN</name>
<organism evidence="2 3">
    <name type="scientific">Gordonia hirsuta DSM 44140 = NBRC 16056</name>
    <dbReference type="NCBI Taxonomy" id="1121927"/>
    <lineage>
        <taxon>Bacteria</taxon>
        <taxon>Bacillati</taxon>
        <taxon>Actinomycetota</taxon>
        <taxon>Actinomycetes</taxon>
        <taxon>Mycobacteriales</taxon>
        <taxon>Gordoniaceae</taxon>
        <taxon>Gordonia</taxon>
    </lineage>
</organism>
<reference evidence="2 3" key="1">
    <citation type="submission" date="2012-12" db="EMBL/GenBank/DDBJ databases">
        <title>Whole genome shotgun sequence of Gordonia hirsuta NBRC 16056.</title>
        <authorList>
            <person name="Isaki-Nakamura S."/>
            <person name="Hosoyama A."/>
            <person name="Tsuchikane K."/>
            <person name="Katsumata H."/>
            <person name="Baba S."/>
            <person name="Yamazaki S."/>
            <person name="Fujita N."/>
        </authorList>
    </citation>
    <scope>NUCLEOTIDE SEQUENCE [LARGE SCALE GENOMIC DNA]</scope>
    <source>
        <strain evidence="2 3">NBRC 16056</strain>
    </source>
</reference>
<comment type="caution">
    <text evidence="2">The sequence shown here is derived from an EMBL/GenBank/DDBJ whole genome shotgun (WGS) entry which is preliminary data.</text>
</comment>
<proteinExistence type="predicted"/>
<evidence type="ECO:0000313" key="3">
    <source>
        <dbReference type="Proteomes" id="UP000053405"/>
    </source>
</evidence>
<evidence type="ECO:0000256" key="1">
    <source>
        <dbReference type="SAM" id="SignalP"/>
    </source>
</evidence>
<feature type="chain" id="PRO_5038441003" description="Lipoprotein" evidence="1">
    <location>
        <begin position="28"/>
        <end position="165"/>
    </location>
</feature>
<gene>
    <name evidence="2" type="ORF">GOHSU_17_00360</name>
</gene>
<dbReference type="STRING" id="1121927.GOHSU_17_00360"/>
<dbReference type="PROSITE" id="PS51257">
    <property type="entry name" value="PROKAR_LIPOPROTEIN"/>
    <property type="match status" value="1"/>
</dbReference>
<evidence type="ECO:0008006" key="4">
    <source>
        <dbReference type="Google" id="ProtNLM"/>
    </source>
</evidence>